<gene>
    <name evidence="1" type="ORF">V6N12_006227</name>
</gene>
<name>A0ABR2EY75_9ROSI</name>
<sequence>MGKGEGTCAVEVVGANEVAGSFLIPGCRRGSLRQLSCCHREDMSSFTEELGALSVHRRRPSEGLSRTPNLFS</sequence>
<keyword evidence="2" id="KW-1185">Reference proteome</keyword>
<evidence type="ECO:0000313" key="2">
    <source>
        <dbReference type="Proteomes" id="UP001472677"/>
    </source>
</evidence>
<protein>
    <submittedName>
        <fullName evidence="1">Uncharacterized protein</fullName>
    </submittedName>
</protein>
<organism evidence="1 2">
    <name type="scientific">Hibiscus sabdariffa</name>
    <name type="common">roselle</name>
    <dbReference type="NCBI Taxonomy" id="183260"/>
    <lineage>
        <taxon>Eukaryota</taxon>
        <taxon>Viridiplantae</taxon>
        <taxon>Streptophyta</taxon>
        <taxon>Embryophyta</taxon>
        <taxon>Tracheophyta</taxon>
        <taxon>Spermatophyta</taxon>
        <taxon>Magnoliopsida</taxon>
        <taxon>eudicotyledons</taxon>
        <taxon>Gunneridae</taxon>
        <taxon>Pentapetalae</taxon>
        <taxon>rosids</taxon>
        <taxon>malvids</taxon>
        <taxon>Malvales</taxon>
        <taxon>Malvaceae</taxon>
        <taxon>Malvoideae</taxon>
        <taxon>Hibiscus</taxon>
    </lineage>
</organism>
<comment type="caution">
    <text evidence="1">The sequence shown here is derived from an EMBL/GenBank/DDBJ whole genome shotgun (WGS) entry which is preliminary data.</text>
</comment>
<accession>A0ABR2EY75</accession>
<reference evidence="1 2" key="1">
    <citation type="journal article" date="2024" name="G3 (Bethesda)">
        <title>Genome assembly of Hibiscus sabdariffa L. provides insights into metabolisms of medicinal natural products.</title>
        <authorList>
            <person name="Kim T."/>
        </authorList>
    </citation>
    <scope>NUCLEOTIDE SEQUENCE [LARGE SCALE GENOMIC DNA]</scope>
    <source>
        <strain evidence="1">TK-2024</strain>
        <tissue evidence="1">Old leaves</tissue>
    </source>
</reference>
<evidence type="ECO:0000313" key="1">
    <source>
        <dbReference type="EMBL" id="KAK8567648.1"/>
    </source>
</evidence>
<proteinExistence type="predicted"/>
<dbReference type="Proteomes" id="UP001472677">
    <property type="component" value="Unassembled WGS sequence"/>
</dbReference>
<dbReference type="EMBL" id="JBBPBM010000009">
    <property type="protein sequence ID" value="KAK8567648.1"/>
    <property type="molecule type" value="Genomic_DNA"/>
</dbReference>